<dbReference type="EMBL" id="JACGWW010000003">
    <property type="protein sequence ID" value="MBA8814280.1"/>
    <property type="molecule type" value="Genomic_DNA"/>
</dbReference>
<dbReference type="InterPro" id="IPR002931">
    <property type="entry name" value="Transglutaminase-like"/>
</dbReference>
<organism evidence="2 3">
    <name type="scientific">Frigoribacterium faeni</name>
    <dbReference type="NCBI Taxonomy" id="145483"/>
    <lineage>
        <taxon>Bacteria</taxon>
        <taxon>Bacillati</taxon>
        <taxon>Actinomycetota</taxon>
        <taxon>Actinomycetes</taxon>
        <taxon>Micrococcales</taxon>
        <taxon>Microbacteriaceae</taxon>
        <taxon>Frigoribacterium</taxon>
    </lineage>
</organism>
<evidence type="ECO:0000313" key="3">
    <source>
        <dbReference type="Proteomes" id="UP000522688"/>
    </source>
</evidence>
<dbReference type="Pfam" id="PF01841">
    <property type="entry name" value="Transglut_core"/>
    <property type="match status" value="1"/>
</dbReference>
<dbReference type="PANTHER" id="PTHR33490">
    <property type="entry name" value="BLR5614 PROTEIN-RELATED"/>
    <property type="match status" value="1"/>
</dbReference>
<dbReference type="PANTHER" id="PTHR33490:SF6">
    <property type="entry name" value="SLL1049 PROTEIN"/>
    <property type="match status" value="1"/>
</dbReference>
<feature type="domain" description="Transglutaminase-like" evidence="1">
    <location>
        <begin position="169"/>
        <end position="236"/>
    </location>
</feature>
<dbReference type="SMART" id="SM00460">
    <property type="entry name" value="TGc"/>
    <property type="match status" value="1"/>
</dbReference>
<dbReference type="Proteomes" id="UP000522688">
    <property type="component" value="Unassembled WGS sequence"/>
</dbReference>
<proteinExistence type="predicted"/>
<accession>A0A7W3JK30</accession>
<dbReference type="SUPFAM" id="SSF54001">
    <property type="entry name" value="Cysteine proteinases"/>
    <property type="match status" value="1"/>
</dbReference>
<evidence type="ECO:0000259" key="1">
    <source>
        <dbReference type="SMART" id="SM00460"/>
    </source>
</evidence>
<name>A0A7W3JK30_9MICO</name>
<sequence>MSRLRIRHLTGFSYKGEAVASYNEARMLPAHTEGQFVLSSHLRIEPVAATHEYIDYWGTRVSSFEVLLPHRQLSLTATSLVEIRPTVHPDSMMDWDDLAAVAGATTEFVEHLEQTPLTAPPADLAALARELAGGTSSPCAAALAICERLGDAVSYLPGVTNVKTTASEAWEARAGVCQDIAHITVGALRAVGIPARYVSGYLHPRPHAELRETVTGESHAWVEYFCGSWHGYDPTNLIEIGERHVVVGQGRDYRDVPPLRGVYAGSSNSELFVTVEITREA</sequence>
<dbReference type="Gene3D" id="3.10.620.30">
    <property type="match status" value="1"/>
</dbReference>
<comment type="caution">
    <text evidence="2">The sequence shown here is derived from an EMBL/GenBank/DDBJ whole genome shotgun (WGS) entry which is preliminary data.</text>
</comment>
<dbReference type="InterPro" id="IPR013589">
    <property type="entry name" value="Bac_transglu_N"/>
</dbReference>
<dbReference type="Pfam" id="PF08379">
    <property type="entry name" value="Bact_transglu_N"/>
    <property type="match status" value="1"/>
</dbReference>
<dbReference type="GO" id="GO:0008233">
    <property type="term" value="F:peptidase activity"/>
    <property type="evidence" value="ECO:0007669"/>
    <property type="project" value="UniProtKB-KW"/>
</dbReference>
<dbReference type="InterPro" id="IPR038765">
    <property type="entry name" value="Papain-like_cys_pep_sf"/>
</dbReference>
<keyword evidence="2" id="KW-0378">Hydrolase</keyword>
<gene>
    <name evidence="2" type="ORF">FB463_002546</name>
</gene>
<reference evidence="2 3" key="1">
    <citation type="submission" date="2020-07" db="EMBL/GenBank/DDBJ databases">
        <title>Sequencing the genomes of 1000 actinobacteria strains.</title>
        <authorList>
            <person name="Klenk H.-P."/>
        </authorList>
    </citation>
    <scope>NUCLEOTIDE SEQUENCE [LARGE SCALE GENOMIC DNA]</scope>
    <source>
        <strain evidence="2 3">DSM 10309</strain>
    </source>
</reference>
<dbReference type="RefSeq" id="WP_182501177.1">
    <property type="nucleotide sequence ID" value="NZ_BAAAHR010000007.1"/>
</dbReference>
<dbReference type="AlphaFoldDB" id="A0A7W3JK30"/>
<dbReference type="GO" id="GO:0006508">
    <property type="term" value="P:proteolysis"/>
    <property type="evidence" value="ECO:0007669"/>
    <property type="project" value="UniProtKB-KW"/>
</dbReference>
<evidence type="ECO:0000313" key="2">
    <source>
        <dbReference type="EMBL" id="MBA8814280.1"/>
    </source>
</evidence>
<protein>
    <submittedName>
        <fullName evidence="2">Transglutaminase-like putative cysteine protease</fullName>
    </submittedName>
</protein>
<keyword evidence="2" id="KW-0645">Protease</keyword>